<dbReference type="RefSeq" id="YP_009291886.1">
    <property type="nucleotide sequence ID" value="NC_031117.1"/>
</dbReference>
<protein>
    <submittedName>
        <fullName evidence="1">Uncharacterized protein</fullName>
    </submittedName>
</protein>
<dbReference type="KEGG" id="vg:29068389"/>
<evidence type="ECO:0000313" key="2">
    <source>
        <dbReference type="Proteomes" id="UP000201388"/>
    </source>
</evidence>
<organism evidence="1 2">
    <name type="scientific">Acinetobacter phage LZ35</name>
    <dbReference type="NCBI Taxonomy" id="1792222"/>
    <lineage>
        <taxon>Viruses</taxon>
        <taxon>Duplodnaviria</taxon>
        <taxon>Heunggongvirae</taxon>
        <taxon>Uroviricota</taxon>
        <taxon>Caudoviricetes</taxon>
        <taxon>Obolenskvirus</taxon>
        <taxon>Obolenskvirus LZ35</taxon>
    </lineage>
</organism>
<dbReference type="OrthoDB" id="7382at10239"/>
<gene>
    <name evidence="1" type="ORF">YD_14</name>
</gene>
<dbReference type="GeneID" id="29068389"/>
<reference evidence="2" key="1">
    <citation type="submission" date="2016-01" db="EMBL/GenBank/DDBJ databases">
        <title>The genome sequence of bacteriophage LZ35 lytic for Acinetobacter baumannii.</title>
        <authorList>
            <person name="Guo Z."/>
            <person name="Huang H."/>
            <person name="Shi H."/>
            <person name="Sun Y."/>
        </authorList>
    </citation>
    <scope>NUCLEOTIDE SEQUENCE [LARGE SCALE GENOMIC DNA]</scope>
</reference>
<sequence length="223" mass="25797">MQLSTLNKQTMSSIDLLKLINKARKDFNEKPVRTNDFNGRVVDELEGDHYETFVVQNPNGTSSKVFKLTLDQCLLVSMRESKAVRRSILEKIKSLELKQNNKALFEITRSISKGEYLPMTDAIKGAHEEIKPYHFSNEADLINRIALGMTASKFRKHHDIGKNDLIRDYMTTEQLNCIISLQRANTVYIEDGLSFDVRKDKLTKLFDKKHKQKLIDEIHRLEA</sequence>
<proteinExistence type="predicted"/>
<keyword evidence="2" id="KW-1185">Reference proteome</keyword>
<evidence type="ECO:0000313" key="1">
    <source>
        <dbReference type="EMBL" id="ANJ65924.2"/>
    </source>
</evidence>
<accession>A0A191ZDI8</accession>
<name>A0A191ZDI8_9CAUD</name>
<dbReference type="Proteomes" id="UP000201388">
    <property type="component" value="Segment"/>
</dbReference>
<dbReference type="EMBL" id="KU510289">
    <property type="protein sequence ID" value="ANJ65924.2"/>
    <property type="molecule type" value="Genomic_DNA"/>
</dbReference>